<dbReference type="OrthoDB" id="10253254at2759"/>
<dbReference type="Proteomes" id="UP000054549">
    <property type="component" value="Unassembled WGS sequence"/>
</dbReference>
<dbReference type="InParanoid" id="A0A0C2SC52"/>
<keyword evidence="3" id="KW-1185">Reference proteome</keyword>
<evidence type="ECO:0000313" key="3">
    <source>
        <dbReference type="Proteomes" id="UP000054549"/>
    </source>
</evidence>
<dbReference type="HOGENOM" id="CLU_2183278_0_0_1"/>
<dbReference type="AlphaFoldDB" id="A0A0C2SC52"/>
<evidence type="ECO:0000256" key="1">
    <source>
        <dbReference type="SAM" id="MobiDB-lite"/>
    </source>
</evidence>
<gene>
    <name evidence="2" type="ORF">M378DRAFT_168059</name>
</gene>
<dbReference type="EMBL" id="KN818298">
    <property type="protein sequence ID" value="KIL60455.1"/>
    <property type="molecule type" value="Genomic_DNA"/>
</dbReference>
<proteinExistence type="predicted"/>
<reference evidence="2 3" key="1">
    <citation type="submission" date="2014-04" db="EMBL/GenBank/DDBJ databases">
        <title>Evolutionary Origins and Diversification of the Mycorrhizal Mutualists.</title>
        <authorList>
            <consortium name="DOE Joint Genome Institute"/>
            <consortium name="Mycorrhizal Genomics Consortium"/>
            <person name="Kohler A."/>
            <person name="Kuo A."/>
            <person name="Nagy L.G."/>
            <person name="Floudas D."/>
            <person name="Copeland A."/>
            <person name="Barry K.W."/>
            <person name="Cichocki N."/>
            <person name="Veneault-Fourrey C."/>
            <person name="LaButti K."/>
            <person name="Lindquist E.A."/>
            <person name="Lipzen A."/>
            <person name="Lundell T."/>
            <person name="Morin E."/>
            <person name="Murat C."/>
            <person name="Riley R."/>
            <person name="Ohm R."/>
            <person name="Sun H."/>
            <person name="Tunlid A."/>
            <person name="Henrissat B."/>
            <person name="Grigoriev I.V."/>
            <person name="Hibbett D.S."/>
            <person name="Martin F."/>
        </authorList>
    </citation>
    <scope>NUCLEOTIDE SEQUENCE [LARGE SCALE GENOMIC DNA]</scope>
    <source>
        <strain evidence="2 3">Koide BX008</strain>
    </source>
</reference>
<protein>
    <submittedName>
        <fullName evidence="2">Uncharacterized protein</fullName>
    </submittedName>
</protein>
<accession>A0A0C2SC52</accession>
<sequence>MSPPRNDAVGQLSSLPSARNLDPEAILRSMRSDTNPFTSRPFSQDYKSLLEKRMKLPVFSKLREFCKFVSPPFVHSRHGDLAEKEGTATNTLTLRRLHFLSTLARWLEA</sequence>
<feature type="compositionally biased region" description="Polar residues" evidence="1">
    <location>
        <begin position="32"/>
        <end position="42"/>
    </location>
</feature>
<name>A0A0C2SC52_AMAMK</name>
<organism evidence="2 3">
    <name type="scientific">Amanita muscaria (strain Koide BX008)</name>
    <dbReference type="NCBI Taxonomy" id="946122"/>
    <lineage>
        <taxon>Eukaryota</taxon>
        <taxon>Fungi</taxon>
        <taxon>Dikarya</taxon>
        <taxon>Basidiomycota</taxon>
        <taxon>Agaricomycotina</taxon>
        <taxon>Agaricomycetes</taxon>
        <taxon>Agaricomycetidae</taxon>
        <taxon>Agaricales</taxon>
        <taxon>Pluteineae</taxon>
        <taxon>Amanitaceae</taxon>
        <taxon>Amanita</taxon>
    </lineage>
</organism>
<feature type="region of interest" description="Disordered" evidence="1">
    <location>
        <begin position="1"/>
        <end position="42"/>
    </location>
</feature>
<evidence type="ECO:0000313" key="2">
    <source>
        <dbReference type="EMBL" id="KIL60455.1"/>
    </source>
</evidence>